<keyword evidence="12 15" id="KW-0378">Hydrolase</keyword>
<dbReference type="EC" id="3.1.26.3" evidence="15"/>
<dbReference type="GO" id="GO:0010468">
    <property type="term" value="P:regulation of gene expression"/>
    <property type="evidence" value="ECO:0007669"/>
    <property type="project" value="TreeGrafter"/>
</dbReference>
<evidence type="ECO:0000256" key="9">
    <source>
        <dbReference type="ARBA" id="ARBA00022722"/>
    </source>
</evidence>
<protein>
    <recommendedName>
        <fullName evidence="15">Ribonuclease 3</fullName>
        <ecNumber evidence="15">3.1.26.3</ecNumber>
    </recommendedName>
    <alternativeName>
        <fullName evidence="15">Ribonuclease III</fullName>
        <shortName evidence="15">RNase III</shortName>
    </alternativeName>
</protein>
<dbReference type="HAMAP" id="MF_00104">
    <property type="entry name" value="RNase_III"/>
    <property type="match status" value="1"/>
</dbReference>
<comment type="similarity">
    <text evidence="3">Belongs to the ribonuclease III family.</text>
</comment>
<evidence type="ECO:0000256" key="12">
    <source>
        <dbReference type="ARBA" id="ARBA00022801"/>
    </source>
</evidence>
<evidence type="ECO:0000256" key="15">
    <source>
        <dbReference type="HAMAP-Rule" id="MF_00104"/>
    </source>
</evidence>
<gene>
    <name evidence="15 18" type="primary">rnc</name>
    <name evidence="18" type="ORF">TTHT_1365</name>
</gene>
<keyword evidence="10 15" id="KW-0479">Metal-binding</keyword>
<dbReference type="PROSITE" id="PS50137">
    <property type="entry name" value="DS_RBD"/>
    <property type="match status" value="1"/>
</dbReference>
<keyword evidence="9 15" id="KW-0540">Nuclease</keyword>
<keyword evidence="7 15" id="KW-0507">mRNA processing</keyword>
<comment type="subcellular location">
    <subcellularLocation>
        <location evidence="2 15">Cytoplasm</location>
    </subcellularLocation>
</comment>
<keyword evidence="8 15" id="KW-0819">tRNA processing</keyword>
<evidence type="ECO:0000256" key="1">
    <source>
        <dbReference type="ARBA" id="ARBA00000109"/>
    </source>
</evidence>
<feature type="binding site" evidence="15">
    <location>
        <position position="120"/>
    </location>
    <ligand>
        <name>Mg(2+)</name>
        <dbReference type="ChEBI" id="CHEBI:18420"/>
    </ligand>
</feature>
<evidence type="ECO:0000256" key="10">
    <source>
        <dbReference type="ARBA" id="ARBA00022723"/>
    </source>
</evidence>
<evidence type="ECO:0000256" key="2">
    <source>
        <dbReference type="ARBA" id="ARBA00004496"/>
    </source>
</evidence>
<evidence type="ECO:0000256" key="8">
    <source>
        <dbReference type="ARBA" id="ARBA00022694"/>
    </source>
</evidence>
<keyword evidence="13 15" id="KW-0460">Magnesium</keyword>
<comment type="cofactor">
    <cofactor evidence="15">
        <name>Mg(2+)</name>
        <dbReference type="ChEBI" id="CHEBI:18420"/>
    </cofactor>
</comment>
<dbReference type="GO" id="GO:0042802">
    <property type="term" value="F:identical protein binding"/>
    <property type="evidence" value="ECO:0007669"/>
    <property type="project" value="UniProtKB-ARBA"/>
</dbReference>
<dbReference type="FunFam" id="3.30.160.20:FF:000003">
    <property type="entry name" value="Ribonuclease 3"/>
    <property type="match status" value="1"/>
</dbReference>
<dbReference type="KEGG" id="thyd:TTHT_1365"/>
<dbReference type="PROSITE" id="PS00517">
    <property type="entry name" value="RNASE_3_1"/>
    <property type="match status" value="1"/>
</dbReference>
<dbReference type="CDD" id="cd10845">
    <property type="entry name" value="DSRM_RNAse_III_family"/>
    <property type="match status" value="1"/>
</dbReference>
<dbReference type="RefSeq" id="WP_201327179.1">
    <property type="nucleotide sequence ID" value="NZ_AP017470.1"/>
</dbReference>
<name>A0A7R6PZU9_9BACT</name>
<dbReference type="AlphaFoldDB" id="A0A7R6PZU9"/>
<keyword evidence="5 15" id="KW-0963">Cytoplasm</keyword>
<dbReference type="Pfam" id="PF00035">
    <property type="entry name" value="dsrm"/>
    <property type="match status" value="1"/>
</dbReference>
<dbReference type="GO" id="GO:0004525">
    <property type="term" value="F:ribonuclease III activity"/>
    <property type="evidence" value="ECO:0007669"/>
    <property type="project" value="UniProtKB-UniRule"/>
</dbReference>
<dbReference type="SMART" id="SM00358">
    <property type="entry name" value="DSRM"/>
    <property type="match status" value="1"/>
</dbReference>
<keyword evidence="19" id="KW-1185">Reference proteome</keyword>
<sequence>MANFSYKRIEKKISYSFQNKKLLKEAFTHASYAYLKNLKYNNERLEFLGDSVLGLIIGEYLFKNFPEQPEGVLTNAKAYMVHWETLSTITDFLEIPDFLLVADADRQIRNNPKIKENLFEALVGAIYLDSDLQTAKQWVLDIYEKTGFLVREPEKVIFDYKSKLQEILQGEGLGLPEYNIIATRGPVHDTSFIAEVKIKGKVVATGEGKSKKIAHQNCAKKVLKKLENKDLNELLDED</sequence>
<dbReference type="InterPro" id="IPR036389">
    <property type="entry name" value="RNase_III_sf"/>
</dbReference>
<dbReference type="NCBIfam" id="TIGR02191">
    <property type="entry name" value="RNaseIII"/>
    <property type="match status" value="1"/>
</dbReference>
<keyword evidence="11 15" id="KW-0255">Endonuclease</keyword>
<evidence type="ECO:0000313" key="18">
    <source>
        <dbReference type="EMBL" id="BBB32878.1"/>
    </source>
</evidence>
<dbReference type="Gene3D" id="3.30.160.20">
    <property type="match status" value="1"/>
</dbReference>
<reference evidence="18 19" key="1">
    <citation type="journal article" date="2012" name="Extremophiles">
        <title>Thermotomaculum hydrothermale gen. nov., sp. nov., a novel heterotrophic thermophile within the phylum Acidobacteria from a deep-sea hydrothermal vent chimney in the Southern Okinawa Trough.</title>
        <authorList>
            <person name="Izumi H."/>
            <person name="Nunoura T."/>
            <person name="Miyazaki M."/>
            <person name="Mino S."/>
            <person name="Toki T."/>
            <person name="Takai K."/>
            <person name="Sako Y."/>
            <person name="Sawabe T."/>
            <person name="Nakagawa S."/>
        </authorList>
    </citation>
    <scope>NUCLEOTIDE SEQUENCE [LARGE SCALE GENOMIC DNA]</scope>
    <source>
        <strain evidence="18 19">AC55</strain>
    </source>
</reference>
<proteinExistence type="inferred from homology"/>
<dbReference type="InterPro" id="IPR014720">
    <property type="entry name" value="dsRBD_dom"/>
</dbReference>
<organism evidence="18 19">
    <name type="scientific">Thermotomaculum hydrothermale</name>
    <dbReference type="NCBI Taxonomy" id="981385"/>
    <lineage>
        <taxon>Bacteria</taxon>
        <taxon>Pseudomonadati</taxon>
        <taxon>Acidobacteriota</taxon>
        <taxon>Holophagae</taxon>
        <taxon>Thermotomaculales</taxon>
        <taxon>Thermotomaculaceae</taxon>
        <taxon>Thermotomaculum</taxon>
    </lineage>
</organism>
<dbReference type="FunFam" id="1.10.1520.10:FF:000001">
    <property type="entry name" value="Ribonuclease 3"/>
    <property type="match status" value="1"/>
</dbReference>
<dbReference type="PANTHER" id="PTHR11207">
    <property type="entry name" value="RIBONUCLEASE III"/>
    <property type="match status" value="1"/>
</dbReference>
<evidence type="ECO:0000256" key="11">
    <source>
        <dbReference type="ARBA" id="ARBA00022759"/>
    </source>
</evidence>
<dbReference type="GO" id="GO:0005737">
    <property type="term" value="C:cytoplasm"/>
    <property type="evidence" value="ECO:0007669"/>
    <property type="project" value="UniProtKB-SubCell"/>
</dbReference>
<dbReference type="EMBL" id="AP017470">
    <property type="protein sequence ID" value="BBB32878.1"/>
    <property type="molecule type" value="Genomic_DNA"/>
</dbReference>
<dbReference type="SUPFAM" id="SSF54768">
    <property type="entry name" value="dsRNA-binding domain-like"/>
    <property type="match status" value="1"/>
</dbReference>
<evidence type="ECO:0000259" key="17">
    <source>
        <dbReference type="PROSITE" id="PS50142"/>
    </source>
</evidence>
<dbReference type="CDD" id="cd00593">
    <property type="entry name" value="RIBOc"/>
    <property type="match status" value="1"/>
</dbReference>
<dbReference type="InterPro" id="IPR000999">
    <property type="entry name" value="RNase_III_dom"/>
</dbReference>
<feature type="active site" evidence="15">
    <location>
        <position position="120"/>
    </location>
</feature>
<evidence type="ECO:0000256" key="6">
    <source>
        <dbReference type="ARBA" id="ARBA00022552"/>
    </source>
</evidence>
<feature type="domain" description="DRBM" evidence="16">
    <location>
        <begin position="159"/>
        <end position="228"/>
    </location>
</feature>
<accession>A0A7R6PZU9</accession>
<evidence type="ECO:0000256" key="3">
    <source>
        <dbReference type="ARBA" id="ARBA00010183"/>
    </source>
</evidence>
<dbReference type="GO" id="GO:0019843">
    <property type="term" value="F:rRNA binding"/>
    <property type="evidence" value="ECO:0007669"/>
    <property type="project" value="UniProtKB-KW"/>
</dbReference>
<dbReference type="GO" id="GO:0046872">
    <property type="term" value="F:metal ion binding"/>
    <property type="evidence" value="ECO:0007669"/>
    <property type="project" value="UniProtKB-KW"/>
</dbReference>
<feature type="binding site" evidence="15">
    <location>
        <position position="117"/>
    </location>
    <ligand>
        <name>Mg(2+)</name>
        <dbReference type="ChEBI" id="CHEBI:18420"/>
    </ligand>
</feature>
<keyword evidence="6 15" id="KW-0698">rRNA processing</keyword>
<keyword evidence="14 15" id="KW-0694">RNA-binding</keyword>
<feature type="active site" evidence="15">
    <location>
        <position position="50"/>
    </location>
</feature>
<comment type="function">
    <text evidence="15">Digests double-stranded RNA. Involved in the processing of primary rRNA transcript to yield the immediate precursors to the large and small rRNAs (23S and 16S). Processes some mRNAs, and tRNAs when they are encoded in the rRNA operon. Processes pre-crRNA and tracrRNA of type II CRISPR loci if present in the organism.</text>
</comment>
<evidence type="ECO:0000313" key="19">
    <source>
        <dbReference type="Proteomes" id="UP000595564"/>
    </source>
</evidence>
<dbReference type="GO" id="GO:0003725">
    <property type="term" value="F:double-stranded RNA binding"/>
    <property type="evidence" value="ECO:0007669"/>
    <property type="project" value="TreeGrafter"/>
</dbReference>
<evidence type="ECO:0000256" key="13">
    <source>
        <dbReference type="ARBA" id="ARBA00022842"/>
    </source>
</evidence>
<dbReference type="PROSITE" id="PS50142">
    <property type="entry name" value="RNASE_3_2"/>
    <property type="match status" value="1"/>
</dbReference>
<dbReference type="SUPFAM" id="SSF69065">
    <property type="entry name" value="RNase III domain-like"/>
    <property type="match status" value="1"/>
</dbReference>
<evidence type="ECO:0000256" key="7">
    <source>
        <dbReference type="ARBA" id="ARBA00022664"/>
    </source>
</evidence>
<feature type="binding site" evidence="15">
    <location>
        <position position="46"/>
    </location>
    <ligand>
        <name>Mg(2+)</name>
        <dbReference type="ChEBI" id="CHEBI:18420"/>
    </ligand>
</feature>
<evidence type="ECO:0000256" key="5">
    <source>
        <dbReference type="ARBA" id="ARBA00022490"/>
    </source>
</evidence>
<dbReference type="Pfam" id="PF14622">
    <property type="entry name" value="Ribonucleas_3_3"/>
    <property type="match status" value="1"/>
</dbReference>
<dbReference type="GO" id="GO:0006364">
    <property type="term" value="P:rRNA processing"/>
    <property type="evidence" value="ECO:0007669"/>
    <property type="project" value="UniProtKB-UniRule"/>
</dbReference>
<evidence type="ECO:0000256" key="4">
    <source>
        <dbReference type="ARBA" id="ARBA00011738"/>
    </source>
</evidence>
<dbReference type="PANTHER" id="PTHR11207:SF0">
    <property type="entry name" value="RIBONUCLEASE 3"/>
    <property type="match status" value="1"/>
</dbReference>
<dbReference type="Gene3D" id="1.10.1520.10">
    <property type="entry name" value="Ribonuclease III domain"/>
    <property type="match status" value="1"/>
</dbReference>
<dbReference type="GO" id="GO:0008033">
    <property type="term" value="P:tRNA processing"/>
    <property type="evidence" value="ECO:0007669"/>
    <property type="project" value="UniProtKB-KW"/>
</dbReference>
<keyword evidence="15" id="KW-0699">rRNA-binding</keyword>
<feature type="domain" description="RNase III" evidence="17">
    <location>
        <begin position="6"/>
        <end position="131"/>
    </location>
</feature>
<dbReference type="SMART" id="SM00535">
    <property type="entry name" value="RIBOc"/>
    <property type="match status" value="1"/>
</dbReference>
<dbReference type="InterPro" id="IPR011907">
    <property type="entry name" value="RNase_III"/>
</dbReference>
<evidence type="ECO:0000259" key="16">
    <source>
        <dbReference type="PROSITE" id="PS50137"/>
    </source>
</evidence>
<comment type="subunit">
    <text evidence="4 15">Homodimer.</text>
</comment>
<dbReference type="GO" id="GO:0006397">
    <property type="term" value="P:mRNA processing"/>
    <property type="evidence" value="ECO:0007669"/>
    <property type="project" value="UniProtKB-UniRule"/>
</dbReference>
<comment type="catalytic activity">
    <reaction evidence="1 15">
        <text>Endonucleolytic cleavage to 5'-phosphomonoester.</text>
        <dbReference type="EC" id="3.1.26.3"/>
    </reaction>
</comment>
<dbReference type="Proteomes" id="UP000595564">
    <property type="component" value="Chromosome"/>
</dbReference>
<evidence type="ECO:0000256" key="14">
    <source>
        <dbReference type="ARBA" id="ARBA00022884"/>
    </source>
</evidence>